<dbReference type="PANTHER" id="PTHR19446">
    <property type="entry name" value="REVERSE TRANSCRIPTASES"/>
    <property type="match status" value="1"/>
</dbReference>
<organism evidence="1 2">
    <name type="scientific">Rhizophagus clarus</name>
    <dbReference type="NCBI Taxonomy" id="94130"/>
    <lineage>
        <taxon>Eukaryota</taxon>
        <taxon>Fungi</taxon>
        <taxon>Fungi incertae sedis</taxon>
        <taxon>Mucoromycota</taxon>
        <taxon>Glomeromycotina</taxon>
        <taxon>Glomeromycetes</taxon>
        <taxon>Glomerales</taxon>
        <taxon>Glomeraceae</taxon>
        <taxon>Rhizophagus</taxon>
    </lineage>
</organism>
<comment type="caution">
    <text evidence="1">The sequence shown here is derived from an EMBL/GenBank/DDBJ whole genome shotgun (WGS) entry which is preliminary data.</text>
</comment>
<accession>A0A8H3M1J3</accession>
<gene>
    <name evidence="1" type="ORF">RCL2_002361000</name>
</gene>
<dbReference type="EMBL" id="BLAL01000254">
    <property type="protein sequence ID" value="GES97022.1"/>
    <property type="molecule type" value="Genomic_DNA"/>
</dbReference>
<evidence type="ECO:0000313" key="1">
    <source>
        <dbReference type="EMBL" id="GES97022.1"/>
    </source>
</evidence>
<evidence type="ECO:0008006" key="3">
    <source>
        <dbReference type="Google" id="ProtNLM"/>
    </source>
</evidence>
<dbReference type="OrthoDB" id="2444730at2759"/>
<dbReference type="InterPro" id="IPR036691">
    <property type="entry name" value="Endo/exonu/phosph_ase_sf"/>
</dbReference>
<dbReference type="Proteomes" id="UP000615446">
    <property type="component" value="Unassembled WGS sequence"/>
</dbReference>
<reference evidence="1" key="1">
    <citation type="submission" date="2019-10" db="EMBL/GenBank/DDBJ databases">
        <title>Conservation and host-specific expression of non-tandemly repeated heterogenous ribosome RNA gene in arbuscular mycorrhizal fungi.</title>
        <authorList>
            <person name="Maeda T."/>
            <person name="Kobayashi Y."/>
            <person name="Nakagawa T."/>
            <person name="Ezawa T."/>
            <person name="Yamaguchi K."/>
            <person name="Bino T."/>
            <person name="Nishimoto Y."/>
            <person name="Shigenobu S."/>
            <person name="Kawaguchi M."/>
        </authorList>
    </citation>
    <scope>NUCLEOTIDE SEQUENCE</scope>
    <source>
        <strain evidence="1">HR1</strain>
    </source>
</reference>
<dbReference type="Gene3D" id="3.60.10.10">
    <property type="entry name" value="Endonuclease/exonuclease/phosphatase"/>
    <property type="match status" value="1"/>
</dbReference>
<proteinExistence type="predicted"/>
<name>A0A8H3M1J3_9GLOM</name>
<sequence>MENNNIDILGLAETSLNANTSKIFAKSISDCYVLYSSEGEKKGLGVGFLIKKEYDKYVQSFQHFNNRICYIDLYTKKRKLRIIQVYINIKENEKDQVLTLYNRIKAWTNEQLMSLTKDIIIMDYIWVNADTLISTFDSKILDVNPSIKTDHHIIYIELLYEELFYTKTDPKLRKNPSRTIYSYKNMKAEEGEWNRKNYNKDITDALENTSIKLTPNQIRDIQSIAELNQRWNQFQNVILNSAKKNIKNRLSKKPAKRHHSVRDSQLHHDITTLKGMITKSKNTNVDFDDRSANGIKKIIEFTTRKHTHHDGSINDNRTELSTIMSRHNIAYTNNNIRNKTSNFLHKLQSTLATLEAKFYHEYYEYHKWLIESFVDERNDNYKNDKKKMINSITEKHIKSITINKVYCNDNDEDILYTDVQDVQEQTNLHFQRVAGAINTEKNMNDHPDWIRQYTSQNHINDIIYTDLLNYPTLEDWIETINNLPNDKASGPSGISYEMLKYFNIINQSIFHAFIYVNESNNELWLLSQDLGKAYDRVNIFMLEKTMNRLKIPSSFTRITTSLFKNQTNQVITAYSLTDPYEVIIGIDQGEVISLLLWCIYYDPLLCEVESRKLGYTISALSISLNNNPCDDSNQIEEDSLTISSIAFMDDTQWKKYLDKSKLRPHNPIQLDFGFDTITITPTSPFESTRILENYYRYSSFFQKHHILFLEQILDDQDYLLSKRDICVKFNLAPHVALKWYNNLINNLNNNTEALRILNQTYGQQFASAPLKFNQFNVDSERIRKEKNHSAKPILINADNRNNPFIGTPAKRTNFNDVTFDLKHYNIISHIGIHMEIQRCEECDDTTSFFSPSRPHRHQQPASYCNVNVFFNNTVVLYTGTTSKGLNSRIIPISK</sequence>
<dbReference type="SUPFAM" id="SSF56219">
    <property type="entry name" value="DNase I-like"/>
    <property type="match status" value="1"/>
</dbReference>
<protein>
    <recommendedName>
        <fullName evidence="3">Reverse transcriptase domain-containing protein</fullName>
    </recommendedName>
</protein>
<evidence type="ECO:0000313" key="2">
    <source>
        <dbReference type="Proteomes" id="UP000615446"/>
    </source>
</evidence>
<dbReference type="AlphaFoldDB" id="A0A8H3M1J3"/>